<organism evidence="2 3">
    <name type="scientific">Petrolisthes manimaculis</name>
    <dbReference type="NCBI Taxonomy" id="1843537"/>
    <lineage>
        <taxon>Eukaryota</taxon>
        <taxon>Metazoa</taxon>
        <taxon>Ecdysozoa</taxon>
        <taxon>Arthropoda</taxon>
        <taxon>Crustacea</taxon>
        <taxon>Multicrustacea</taxon>
        <taxon>Malacostraca</taxon>
        <taxon>Eumalacostraca</taxon>
        <taxon>Eucarida</taxon>
        <taxon>Decapoda</taxon>
        <taxon>Pleocyemata</taxon>
        <taxon>Anomura</taxon>
        <taxon>Galatheoidea</taxon>
        <taxon>Porcellanidae</taxon>
        <taxon>Petrolisthes</taxon>
    </lineage>
</organism>
<protein>
    <submittedName>
        <fullName evidence="2">Uncharacterized protein</fullName>
    </submittedName>
</protein>
<feature type="region of interest" description="Disordered" evidence="1">
    <location>
        <begin position="68"/>
        <end position="94"/>
    </location>
</feature>
<keyword evidence="3" id="KW-1185">Reference proteome</keyword>
<evidence type="ECO:0000313" key="3">
    <source>
        <dbReference type="Proteomes" id="UP001292094"/>
    </source>
</evidence>
<evidence type="ECO:0000313" key="2">
    <source>
        <dbReference type="EMBL" id="KAK4299651.1"/>
    </source>
</evidence>
<proteinExistence type="predicted"/>
<sequence length="94" mass="10204">MDSASDSDTRNELWKPDSLTSTIPTPHPNPLYLPTPVCLLYHPNLTPPIPHPNPLYIHLSAPSTTPIPHPNPLYLHLSASSTTPPTPTPLPPPP</sequence>
<feature type="compositionally biased region" description="Pro residues" evidence="1">
    <location>
        <begin position="84"/>
        <end position="94"/>
    </location>
</feature>
<evidence type="ECO:0000256" key="1">
    <source>
        <dbReference type="SAM" id="MobiDB-lite"/>
    </source>
</evidence>
<comment type="caution">
    <text evidence="2">The sequence shown here is derived from an EMBL/GenBank/DDBJ whole genome shotgun (WGS) entry which is preliminary data.</text>
</comment>
<dbReference type="AlphaFoldDB" id="A0AAE1P2T7"/>
<gene>
    <name evidence="2" type="ORF">Pmani_028074</name>
</gene>
<reference evidence="2" key="1">
    <citation type="submission" date="2023-11" db="EMBL/GenBank/DDBJ databases">
        <title>Genome assemblies of two species of porcelain crab, Petrolisthes cinctipes and Petrolisthes manimaculis (Anomura: Porcellanidae).</title>
        <authorList>
            <person name="Angst P."/>
        </authorList>
    </citation>
    <scope>NUCLEOTIDE SEQUENCE</scope>
    <source>
        <strain evidence="2">PB745_02</strain>
        <tissue evidence="2">Gill</tissue>
    </source>
</reference>
<feature type="region of interest" description="Disordered" evidence="1">
    <location>
        <begin position="1"/>
        <end position="29"/>
    </location>
</feature>
<dbReference type="Proteomes" id="UP001292094">
    <property type="component" value="Unassembled WGS sequence"/>
</dbReference>
<dbReference type="EMBL" id="JAWZYT010003194">
    <property type="protein sequence ID" value="KAK4299651.1"/>
    <property type="molecule type" value="Genomic_DNA"/>
</dbReference>
<accession>A0AAE1P2T7</accession>
<name>A0AAE1P2T7_9EUCA</name>